<protein>
    <recommendedName>
        <fullName evidence="3">nucleoside-diphosphate kinase</fullName>
        <ecNumber evidence="3">2.7.4.6</ecNumber>
    </recommendedName>
</protein>
<dbReference type="SMART" id="SM00562">
    <property type="entry name" value="NDK"/>
    <property type="match status" value="1"/>
</dbReference>
<sequence>MERTFLAVKPDGVKRGMVGEILSRFEKLGLKIVGMKMVWVDEDLLRKHYDKDEAWFEKVGTRSLEFWKENGKDPNEDLGTDDPIKLGKMIHQWLLDFMKSGPVVAMVLEGPGSVEIVKKHVGPTYPIDAPPGTIRGDYTYDSPTLSAFGRRAVYNLVHCSGVPIEAEFEIGLWFKEHELFEYQK</sequence>
<dbReference type="EC" id="2.7.4.6" evidence="3"/>
<comment type="caution">
    <text evidence="9">The sequence shown here is derived from an EMBL/GenBank/DDBJ whole genome shotgun (WGS) entry which is preliminary data.</text>
</comment>
<dbReference type="CDD" id="cd04413">
    <property type="entry name" value="NDPk_I"/>
    <property type="match status" value="1"/>
</dbReference>
<keyword evidence="4" id="KW-0808">Transferase</keyword>
<dbReference type="InterPro" id="IPR036850">
    <property type="entry name" value="NDK-like_dom_sf"/>
</dbReference>
<dbReference type="GO" id="GO:0004550">
    <property type="term" value="F:nucleoside diphosphate kinase activity"/>
    <property type="evidence" value="ECO:0007669"/>
    <property type="project" value="UniProtKB-EC"/>
</dbReference>
<dbReference type="Proteomes" id="UP000177967">
    <property type="component" value="Unassembled WGS sequence"/>
</dbReference>
<name>A0A1G1V1Y9_9BACT</name>
<dbReference type="PRINTS" id="PR01243">
    <property type="entry name" value="NUCDPKINASE"/>
</dbReference>
<dbReference type="Pfam" id="PF00334">
    <property type="entry name" value="NDK"/>
    <property type="match status" value="2"/>
</dbReference>
<comment type="cofactor">
    <cofactor evidence="1">
        <name>Mg(2+)</name>
        <dbReference type="ChEBI" id="CHEBI:18420"/>
    </cofactor>
</comment>
<dbReference type="GO" id="GO:0006228">
    <property type="term" value="P:UTP biosynthetic process"/>
    <property type="evidence" value="ECO:0007669"/>
    <property type="project" value="InterPro"/>
</dbReference>
<keyword evidence="5 9" id="KW-0418">Kinase</keyword>
<evidence type="ECO:0000313" key="10">
    <source>
        <dbReference type="Proteomes" id="UP000177967"/>
    </source>
</evidence>
<evidence type="ECO:0000313" key="9">
    <source>
        <dbReference type="EMBL" id="OGY09356.1"/>
    </source>
</evidence>
<dbReference type="EMBL" id="MHBW01000011">
    <property type="protein sequence ID" value="OGY09356.1"/>
    <property type="molecule type" value="Genomic_DNA"/>
</dbReference>
<dbReference type="InterPro" id="IPR001564">
    <property type="entry name" value="Nucleoside_diP_kinase"/>
</dbReference>
<comment type="similarity">
    <text evidence="2 6 7">Belongs to the NDK family.</text>
</comment>
<evidence type="ECO:0000256" key="6">
    <source>
        <dbReference type="PROSITE-ProRule" id="PRU00706"/>
    </source>
</evidence>
<gene>
    <name evidence="9" type="ORF">A2782_02615</name>
</gene>
<dbReference type="GO" id="GO:0006183">
    <property type="term" value="P:GTP biosynthetic process"/>
    <property type="evidence" value="ECO:0007669"/>
    <property type="project" value="InterPro"/>
</dbReference>
<evidence type="ECO:0000256" key="4">
    <source>
        <dbReference type="ARBA" id="ARBA00022679"/>
    </source>
</evidence>
<evidence type="ECO:0000256" key="3">
    <source>
        <dbReference type="ARBA" id="ARBA00012966"/>
    </source>
</evidence>
<dbReference type="Gene3D" id="3.30.70.141">
    <property type="entry name" value="Nucleoside diphosphate kinase-like domain"/>
    <property type="match status" value="1"/>
</dbReference>
<proteinExistence type="inferred from homology"/>
<evidence type="ECO:0000256" key="2">
    <source>
        <dbReference type="ARBA" id="ARBA00008142"/>
    </source>
</evidence>
<dbReference type="GO" id="GO:0006241">
    <property type="term" value="P:CTP biosynthetic process"/>
    <property type="evidence" value="ECO:0007669"/>
    <property type="project" value="InterPro"/>
</dbReference>
<reference evidence="9 10" key="1">
    <citation type="journal article" date="2016" name="Nat. Commun.">
        <title>Thousands of microbial genomes shed light on interconnected biogeochemical processes in an aquifer system.</title>
        <authorList>
            <person name="Anantharaman K."/>
            <person name="Brown C.T."/>
            <person name="Hug L.A."/>
            <person name="Sharon I."/>
            <person name="Castelle C.J."/>
            <person name="Probst A.J."/>
            <person name="Thomas B.C."/>
            <person name="Singh A."/>
            <person name="Wilkins M.J."/>
            <person name="Karaoz U."/>
            <person name="Brodie E.L."/>
            <person name="Williams K.H."/>
            <person name="Hubbard S.S."/>
            <person name="Banfield J.F."/>
        </authorList>
    </citation>
    <scope>NUCLEOTIDE SEQUENCE [LARGE SCALE GENOMIC DNA]</scope>
</reference>
<evidence type="ECO:0000256" key="7">
    <source>
        <dbReference type="RuleBase" id="RU004011"/>
    </source>
</evidence>
<feature type="domain" description="Nucleoside diphosphate kinase-like" evidence="8">
    <location>
        <begin position="1"/>
        <end position="181"/>
    </location>
</feature>
<comment type="caution">
    <text evidence="6">Lacks conserved residue(s) required for the propagation of feature annotation.</text>
</comment>
<dbReference type="InterPro" id="IPR034907">
    <property type="entry name" value="NDK-like_dom"/>
</dbReference>
<evidence type="ECO:0000256" key="5">
    <source>
        <dbReference type="ARBA" id="ARBA00022777"/>
    </source>
</evidence>
<evidence type="ECO:0000259" key="8">
    <source>
        <dbReference type="SMART" id="SM00562"/>
    </source>
</evidence>
<accession>A0A1G1V1Y9</accession>
<dbReference type="PROSITE" id="PS51374">
    <property type="entry name" value="NDPK_LIKE"/>
    <property type="match status" value="1"/>
</dbReference>
<evidence type="ECO:0000256" key="1">
    <source>
        <dbReference type="ARBA" id="ARBA00001946"/>
    </source>
</evidence>
<dbReference type="SUPFAM" id="SSF54919">
    <property type="entry name" value="Nucleoside diphosphate kinase, NDK"/>
    <property type="match status" value="1"/>
</dbReference>
<dbReference type="PANTHER" id="PTHR11349">
    <property type="entry name" value="NUCLEOSIDE DIPHOSPHATE KINASE"/>
    <property type="match status" value="1"/>
</dbReference>
<dbReference type="STRING" id="1797513.A2782_02615"/>
<dbReference type="AlphaFoldDB" id="A0A1G1V1Y9"/>
<organism evidence="9 10">
    <name type="scientific">Candidatus Blackburnbacteria bacterium RIFCSPHIGHO2_01_FULL_43_15b</name>
    <dbReference type="NCBI Taxonomy" id="1797513"/>
    <lineage>
        <taxon>Bacteria</taxon>
        <taxon>Candidatus Blackburniibacteriota</taxon>
    </lineage>
</organism>